<evidence type="ECO:0000259" key="1">
    <source>
        <dbReference type="SMART" id="SM00860"/>
    </source>
</evidence>
<dbReference type="Proteomes" id="UP000614058">
    <property type="component" value="Unassembled WGS sequence"/>
</dbReference>
<evidence type="ECO:0000313" key="3">
    <source>
        <dbReference type="Proteomes" id="UP000614058"/>
    </source>
</evidence>
<dbReference type="Pfam" id="PF14567">
    <property type="entry name" value="SUKH_5"/>
    <property type="match status" value="1"/>
</dbReference>
<dbReference type="InterPro" id="IPR018958">
    <property type="entry name" value="Knr4/Smi1-like_dom"/>
</dbReference>
<proteinExistence type="predicted"/>
<keyword evidence="3" id="KW-1185">Reference proteome</keyword>
<dbReference type="RefSeq" id="WP_200522278.1">
    <property type="nucleotide sequence ID" value="NZ_JAEHNZ010000002.1"/>
</dbReference>
<name>A0ABS1BSD6_9NEIS</name>
<gene>
    <name evidence="2" type="ORF">JDW22_05810</name>
</gene>
<evidence type="ECO:0000313" key="2">
    <source>
        <dbReference type="EMBL" id="MBK0396104.1"/>
    </source>
</evidence>
<dbReference type="SMART" id="SM00860">
    <property type="entry name" value="SMI1_KNR4"/>
    <property type="match status" value="1"/>
</dbReference>
<feature type="domain" description="Knr4/Smi1-like" evidence="1">
    <location>
        <begin position="21"/>
        <end position="141"/>
    </location>
</feature>
<comment type="caution">
    <text evidence="2">The sequence shown here is derived from an EMBL/GenBank/DDBJ whole genome shotgun (WGS) entry which is preliminary data.</text>
</comment>
<dbReference type="InterPro" id="IPR037883">
    <property type="entry name" value="Knr4/Smi1-like_sf"/>
</dbReference>
<accession>A0ABS1BSD6</accession>
<reference evidence="2 3" key="1">
    <citation type="journal article" date="2021" name="Pathogens">
        <title>Isolation and Characterization of Kingella bonacorsii sp. nov., A Novel Kingella Species Detected in a Stable Periodontitis Subject.</title>
        <authorList>
            <person name="Antezack A."/>
            <person name="Boxberger M."/>
            <person name="Rolland C."/>
            <person name="Monnet-Corti V."/>
            <person name="La Scola B."/>
        </authorList>
    </citation>
    <scope>NUCLEOTIDE SEQUENCE [LARGE SCALE GENOMIC DNA]</scope>
    <source>
        <strain evidence="2 3">Marseille-Q4569</strain>
    </source>
</reference>
<dbReference type="SUPFAM" id="SSF160631">
    <property type="entry name" value="SMI1/KNR4-like"/>
    <property type="match status" value="1"/>
</dbReference>
<organism evidence="2 3">
    <name type="scientific">Kingella bonacorsii</name>
    <dbReference type="NCBI Taxonomy" id="2796361"/>
    <lineage>
        <taxon>Bacteria</taxon>
        <taxon>Pseudomonadati</taxon>
        <taxon>Pseudomonadota</taxon>
        <taxon>Betaproteobacteria</taxon>
        <taxon>Neisseriales</taxon>
        <taxon>Neisseriaceae</taxon>
        <taxon>Kingella</taxon>
    </lineage>
</organism>
<dbReference type="Gene3D" id="3.40.1580.10">
    <property type="entry name" value="SMI1/KNR4-like"/>
    <property type="match status" value="1"/>
</dbReference>
<dbReference type="EMBL" id="JAEHNZ010000002">
    <property type="protein sequence ID" value="MBK0396104.1"/>
    <property type="molecule type" value="Genomic_DNA"/>
</dbReference>
<sequence>MNQANDEKVNLLLKDCDKFGAVDEQTIKMAEQELEVIFPYQYREFLANFGAVVGYGFEIYGLPHQEASQCPYWQNVVTIAKKLRKNNQIGAENKMFIPISHDGMDTYYFINTECFNKTEIWSIDYLREYIVSFDLYDFIEMLTCKG</sequence>
<protein>
    <submittedName>
        <fullName evidence="2">SMI1/KNR4 family protein</fullName>
    </submittedName>
</protein>